<organism evidence="2 3">
    <name type="scientific">Asparagus officinalis</name>
    <name type="common">Garden asparagus</name>
    <dbReference type="NCBI Taxonomy" id="4686"/>
    <lineage>
        <taxon>Eukaryota</taxon>
        <taxon>Viridiplantae</taxon>
        <taxon>Streptophyta</taxon>
        <taxon>Embryophyta</taxon>
        <taxon>Tracheophyta</taxon>
        <taxon>Spermatophyta</taxon>
        <taxon>Magnoliopsida</taxon>
        <taxon>Liliopsida</taxon>
        <taxon>Asparagales</taxon>
        <taxon>Asparagaceae</taxon>
        <taxon>Asparagoideae</taxon>
        <taxon>Asparagus</taxon>
    </lineage>
</organism>
<dbReference type="AlphaFoldDB" id="A0A5P1EAY2"/>
<keyword evidence="3" id="KW-1185">Reference proteome</keyword>
<sequence>MSRRSGNGSFRRCSLLVDARQHREEERDHRGKQGGVRGWCGDWKAPRGVGEEEEGSSMGDSRGLFVRVGRISRRAGGGGNEDEAARVGAGRGGGSLWRNGERDEDRTSEGGDGFSVRFSWVS</sequence>
<evidence type="ECO:0000313" key="3">
    <source>
        <dbReference type="Proteomes" id="UP000243459"/>
    </source>
</evidence>
<evidence type="ECO:0000313" key="2">
    <source>
        <dbReference type="EMBL" id="ONK63018.1"/>
    </source>
</evidence>
<evidence type="ECO:0000256" key="1">
    <source>
        <dbReference type="SAM" id="MobiDB-lite"/>
    </source>
</evidence>
<reference evidence="3" key="1">
    <citation type="journal article" date="2017" name="Nat. Commun.">
        <title>The asparagus genome sheds light on the origin and evolution of a young Y chromosome.</title>
        <authorList>
            <person name="Harkess A."/>
            <person name="Zhou J."/>
            <person name="Xu C."/>
            <person name="Bowers J.E."/>
            <person name="Van der Hulst R."/>
            <person name="Ayyampalayam S."/>
            <person name="Mercati F."/>
            <person name="Riccardi P."/>
            <person name="McKain M.R."/>
            <person name="Kakrana A."/>
            <person name="Tang H."/>
            <person name="Ray J."/>
            <person name="Groenendijk J."/>
            <person name="Arikit S."/>
            <person name="Mathioni S.M."/>
            <person name="Nakano M."/>
            <person name="Shan H."/>
            <person name="Telgmann-Rauber A."/>
            <person name="Kanno A."/>
            <person name="Yue Z."/>
            <person name="Chen H."/>
            <person name="Li W."/>
            <person name="Chen Y."/>
            <person name="Xu X."/>
            <person name="Zhang Y."/>
            <person name="Luo S."/>
            <person name="Chen H."/>
            <person name="Gao J."/>
            <person name="Mao Z."/>
            <person name="Pires J.C."/>
            <person name="Luo M."/>
            <person name="Kudrna D."/>
            <person name="Wing R.A."/>
            <person name="Meyers B.C."/>
            <person name="Yi K."/>
            <person name="Kong H."/>
            <person name="Lavrijsen P."/>
            <person name="Sunseri F."/>
            <person name="Falavigna A."/>
            <person name="Ye Y."/>
            <person name="Leebens-Mack J.H."/>
            <person name="Chen G."/>
        </authorList>
    </citation>
    <scope>NUCLEOTIDE SEQUENCE [LARGE SCALE GENOMIC DNA]</scope>
    <source>
        <strain evidence="3">cv. DH0086</strain>
    </source>
</reference>
<protein>
    <submittedName>
        <fullName evidence="2">Uncharacterized protein</fullName>
    </submittedName>
</protein>
<accession>A0A5P1EAY2</accession>
<gene>
    <name evidence="2" type="ORF">A4U43_C07F10530</name>
</gene>
<proteinExistence type="predicted"/>
<dbReference type="Proteomes" id="UP000243459">
    <property type="component" value="Chromosome 7"/>
</dbReference>
<dbReference type="EMBL" id="CM007387">
    <property type="protein sequence ID" value="ONK63018.1"/>
    <property type="molecule type" value="Genomic_DNA"/>
</dbReference>
<feature type="compositionally biased region" description="Basic and acidic residues" evidence="1">
    <location>
        <begin position="19"/>
        <end position="31"/>
    </location>
</feature>
<feature type="region of interest" description="Disordered" evidence="1">
    <location>
        <begin position="73"/>
        <end position="115"/>
    </location>
</feature>
<name>A0A5P1EAY2_ASPOF</name>
<feature type="region of interest" description="Disordered" evidence="1">
    <location>
        <begin position="1"/>
        <end position="61"/>
    </location>
</feature>
<feature type="compositionally biased region" description="Basic and acidic residues" evidence="1">
    <location>
        <begin position="99"/>
        <end position="109"/>
    </location>
</feature>
<dbReference type="Gramene" id="ONK63018">
    <property type="protein sequence ID" value="ONK63018"/>
    <property type="gene ID" value="A4U43_C07F10530"/>
</dbReference>